<keyword evidence="3" id="KW-1185">Reference proteome</keyword>
<feature type="transmembrane region" description="Helical" evidence="1">
    <location>
        <begin position="188"/>
        <end position="208"/>
    </location>
</feature>
<sequence>MGITEPSPRSWQFVPLPLSLYLTGLLPRISSSNAGTLGDEIGDRITTGVGLALIVGALGDLALQICRTTYRVAYLTLAPGYLEGRSQSGILSIMGVMPAFILSVRGITVMIATFWKRDSLPDLFRETEKLLTVTFLGDFLTGTEFRKFRFFSLIFLLPLQQFIGNYLNPMPVQLYAWQYACVYAVLNVFPFLLSQHVYIGGVVLSWLLRKSIQTLKHELIHTIEVIRNGSGISCSSDRYTLLTEQLRRWERILFRANCVASRINHSYGWVFLATHVFDALNMLCLSSWIFSVMDTIGEYAFALGSVIVFGVYATVFPIPMVMVAEEANRLAKLVHMLITFEAPLNDDEKEASSWRDRMCRFEMMCLNHSCMLSAVTVEFSRRRLVGVSFLAQLPPSSQNL</sequence>
<proteinExistence type="predicted"/>
<comment type="caution">
    <text evidence="2">The sequence shown here is derived from an EMBL/GenBank/DDBJ whole genome shotgun (WGS) entry which is preliminary data.</text>
</comment>
<feature type="transmembrane region" description="Helical" evidence="1">
    <location>
        <begin position="90"/>
        <end position="115"/>
    </location>
</feature>
<dbReference type="EMBL" id="MTYJ01000305">
    <property type="protein sequence ID" value="OWA53140.1"/>
    <property type="molecule type" value="Genomic_DNA"/>
</dbReference>
<dbReference type="Proteomes" id="UP000192578">
    <property type="component" value="Unassembled WGS sequence"/>
</dbReference>
<name>A0A9X6NFU2_HYPEX</name>
<reference evidence="3" key="1">
    <citation type="submission" date="2017-01" db="EMBL/GenBank/DDBJ databases">
        <title>Comparative genomics of anhydrobiosis in the tardigrade Hypsibius dujardini.</title>
        <authorList>
            <person name="Yoshida Y."/>
            <person name="Koutsovoulos G."/>
            <person name="Laetsch D."/>
            <person name="Stevens L."/>
            <person name="Kumar S."/>
            <person name="Horikawa D."/>
            <person name="Ishino K."/>
            <person name="Komine S."/>
            <person name="Tomita M."/>
            <person name="Blaxter M."/>
            <person name="Arakawa K."/>
        </authorList>
    </citation>
    <scope>NUCLEOTIDE SEQUENCE [LARGE SCALE GENOMIC DNA]</scope>
    <source>
        <strain evidence="3">Z151</strain>
    </source>
</reference>
<feature type="transmembrane region" description="Helical" evidence="1">
    <location>
        <begin position="299"/>
        <end position="323"/>
    </location>
</feature>
<keyword evidence="1" id="KW-1133">Transmembrane helix</keyword>
<organism evidence="2 3">
    <name type="scientific">Hypsibius exemplaris</name>
    <name type="common">Freshwater tardigrade</name>
    <dbReference type="NCBI Taxonomy" id="2072580"/>
    <lineage>
        <taxon>Eukaryota</taxon>
        <taxon>Metazoa</taxon>
        <taxon>Ecdysozoa</taxon>
        <taxon>Tardigrada</taxon>
        <taxon>Eutardigrada</taxon>
        <taxon>Parachela</taxon>
        <taxon>Hypsibioidea</taxon>
        <taxon>Hypsibiidae</taxon>
        <taxon>Hypsibius</taxon>
    </lineage>
</organism>
<evidence type="ECO:0000313" key="2">
    <source>
        <dbReference type="EMBL" id="OWA53140.1"/>
    </source>
</evidence>
<dbReference type="AlphaFoldDB" id="A0A9X6NFU2"/>
<gene>
    <name evidence="2" type="ORF">BV898_17575</name>
</gene>
<protein>
    <submittedName>
        <fullName evidence="2">Uncharacterized protein</fullName>
    </submittedName>
</protein>
<keyword evidence="1" id="KW-0812">Transmembrane</keyword>
<keyword evidence="1" id="KW-0472">Membrane</keyword>
<evidence type="ECO:0000313" key="3">
    <source>
        <dbReference type="Proteomes" id="UP000192578"/>
    </source>
</evidence>
<feature type="transmembrane region" description="Helical" evidence="1">
    <location>
        <begin position="150"/>
        <end position="168"/>
    </location>
</feature>
<accession>A0A9X6NFU2</accession>
<feature type="transmembrane region" description="Helical" evidence="1">
    <location>
        <begin position="269"/>
        <end position="293"/>
    </location>
</feature>
<evidence type="ECO:0000256" key="1">
    <source>
        <dbReference type="SAM" id="Phobius"/>
    </source>
</evidence>